<dbReference type="Gene3D" id="1.20.1280.50">
    <property type="match status" value="1"/>
</dbReference>
<feature type="compositionally biased region" description="Polar residues" evidence="3">
    <location>
        <begin position="737"/>
        <end position="792"/>
    </location>
</feature>
<feature type="region of interest" description="Disordered" evidence="3">
    <location>
        <begin position="583"/>
        <end position="843"/>
    </location>
</feature>
<comment type="pathway">
    <text evidence="1">Protein modification; protein ubiquitination.</text>
</comment>
<dbReference type="PANTHER" id="PTHR10706">
    <property type="entry name" value="F-BOX FAMILY PROTEIN"/>
    <property type="match status" value="1"/>
</dbReference>
<dbReference type="Pfam" id="PF12937">
    <property type="entry name" value="F-box-like"/>
    <property type="match status" value="1"/>
</dbReference>
<keyword evidence="2" id="KW-0833">Ubl conjugation pathway</keyword>
<dbReference type="STRING" id="331657.A0A4U0W8J9"/>
<dbReference type="GO" id="GO:0016567">
    <property type="term" value="P:protein ubiquitination"/>
    <property type="evidence" value="ECO:0007669"/>
    <property type="project" value="UniProtKB-UniPathway"/>
</dbReference>
<reference evidence="5 6" key="1">
    <citation type="submission" date="2017-03" db="EMBL/GenBank/DDBJ databases">
        <title>Genomes of endolithic fungi from Antarctica.</title>
        <authorList>
            <person name="Coleine C."/>
            <person name="Masonjones S."/>
            <person name="Stajich J.E."/>
        </authorList>
    </citation>
    <scope>NUCLEOTIDE SEQUENCE [LARGE SCALE GENOMIC DNA]</scope>
    <source>
        <strain evidence="5 6">CCFEE 5187</strain>
    </source>
</reference>
<name>A0A4U0W8J9_9PEZI</name>
<evidence type="ECO:0000313" key="6">
    <source>
        <dbReference type="Proteomes" id="UP000308768"/>
    </source>
</evidence>
<organism evidence="5 6">
    <name type="scientific">Cryomyces minteri</name>
    <dbReference type="NCBI Taxonomy" id="331657"/>
    <lineage>
        <taxon>Eukaryota</taxon>
        <taxon>Fungi</taxon>
        <taxon>Dikarya</taxon>
        <taxon>Ascomycota</taxon>
        <taxon>Pezizomycotina</taxon>
        <taxon>Dothideomycetes</taxon>
        <taxon>Dothideomycetes incertae sedis</taxon>
        <taxon>Cryomyces</taxon>
    </lineage>
</organism>
<dbReference type="InterPro" id="IPR045048">
    <property type="entry name" value="FBXO31/39"/>
</dbReference>
<feature type="compositionally biased region" description="Polar residues" evidence="3">
    <location>
        <begin position="679"/>
        <end position="691"/>
    </location>
</feature>
<dbReference type="PROSITE" id="PS50181">
    <property type="entry name" value="FBOX"/>
    <property type="match status" value="1"/>
</dbReference>
<proteinExistence type="predicted"/>
<accession>A0A4U0W8J9</accession>
<dbReference type="OrthoDB" id="722566at2759"/>
<dbReference type="EMBL" id="NAJN01002055">
    <property type="protein sequence ID" value="TKA58598.1"/>
    <property type="molecule type" value="Genomic_DNA"/>
</dbReference>
<feature type="compositionally biased region" description="Low complexity" evidence="3">
    <location>
        <begin position="796"/>
        <end position="816"/>
    </location>
</feature>
<feature type="domain" description="F-box" evidence="4">
    <location>
        <begin position="10"/>
        <end position="56"/>
    </location>
</feature>
<comment type="caution">
    <text evidence="5">The sequence shown here is derived from an EMBL/GenBank/DDBJ whole genome shotgun (WGS) entry which is preliminary data.</text>
</comment>
<evidence type="ECO:0000256" key="3">
    <source>
        <dbReference type="SAM" id="MobiDB-lite"/>
    </source>
</evidence>
<keyword evidence="6" id="KW-1185">Reference proteome</keyword>
<dbReference type="UniPathway" id="UPA00143"/>
<protein>
    <recommendedName>
        <fullName evidence="4">F-box domain-containing protein</fullName>
    </recommendedName>
</protein>
<evidence type="ECO:0000256" key="2">
    <source>
        <dbReference type="ARBA" id="ARBA00022786"/>
    </source>
</evidence>
<dbReference type="SMART" id="SM00256">
    <property type="entry name" value="FBOX"/>
    <property type="match status" value="1"/>
</dbReference>
<dbReference type="Proteomes" id="UP000308768">
    <property type="component" value="Unassembled WGS sequence"/>
</dbReference>
<dbReference type="Pfam" id="PF12014">
    <property type="entry name" value="Cyclin_D1_bind"/>
    <property type="match status" value="1"/>
</dbReference>
<evidence type="ECO:0000313" key="5">
    <source>
        <dbReference type="EMBL" id="TKA58598.1"/>
    </source>
</evidence>
<sequence length="843" mass="89959">MDPDSDSKPPSPLLALPAELVNYILAGLPPTSLATLSQTCRLLYTYCLDEQLWMRHVNSNLPFPLKPASSRRGPLSRYNPSAVRSFRDLYARHHPHWFLPRHKIWFADSGSSGKLLVARYDERTGAIEAYAATALRGPHTFNLWEFNNDVIIHSFTPQVQLDLNQPVVKLEGWCSEAVGEANPGDTYSAMHRDDGRSRLGEEIRMNLNAPDGLFTSFMLARPLPSSYCPSPGTFVWPPLILPARERTRNLSLSSYRGMGHKPSSLAEVSETAFRLRRWVEYRSRGEGIGTRMGEHVLTFATLPVEAWTPTTKKPWRGIWCGDYSGHGCEFLVVLQPDNPGPLPVGASTRRSESFSSTSSYASAAEELLNGNGEIDESAVEEDAPTSTTASSTAGLTPGSSTGPSSLSDGAEGAGGAEAEIPDDPDDIYHGRIEAIKLTGDPNVPRGEYTFIAPDIGPAGFVRTAMEAPFRDKATGQGARVVKSVGHIAARGFRDDEYIPSQLILIDHDRMSQYWEAFGHISFYQRVDVDALLRQPLSKVRTSFVSVEPVGQLGKAIDGMKGDSTDMNGVKEAGDAAVAVHADHTDGTMTNGTGSGSKQTTLPAETAPTAQPDKPVSAVEDADASMRPSDPKDEAAVSGGAALPPPAEDLLNKQLKPSAQAFATPGSSPRKPRKLRKPTTGPTLSEGDSTATALPAKLVSAVEEEGASVTTVELEGKAAIPGAGALPPQAEQPRDTQSEVSTDTPATPGSSLTNGTESHKTPSGPNLTNVESAPNETNSAELQISSAATQAKSSPAKATSCKTPSSKTSPMKPTTTPNRTPSISLKPAPMAHVEESSASFYEEG</sequence>
<dbReference type="AlphaFoldDB" id="A0A4U0W8J9"/>
<dbReference type="InterPro" id="IPR001810">
    <property type="entry name" value="F-box_dom"/>
</dbReference>
<feature type="region of interest" description="Disordered" evidence="3">
    <location>
        <begin position="376"/>
        <end position="426"/>
    </location>
</feature>
<dbReference type="PANTHER" id="PTHR10706:SF130">
    <property type="entry name" value="F-BOX ONLY PROTEIN 31"/>
    <property type="match status" value="1"/>
</dbReference>
<evidence type="ECO:0000256" key="1">
    <source>
        <dbReference type="ARBA" id="ARBA00004906"/>
    </source>
</evidence>
<gene>
    <name evidence="5" type="ORF">B0A49_12890</name>
</gene>
<feature type="compositionally biased region" description="Low complexity" evidence="3">
    <location>
        <begin position="384"/>
        <end position="410"/>
    </location>
</feature>
<dbReference type="InterPro" id="IPR036047">
    <property type="entry name" value="F-box-like_dom_sf"/>
</dbReference>
<feature type="region of interest" description="Disordered" evidence="3">
    <location>
        <begin position="342"/>
        <end position="361"/>
    </location>
</feature>
<evidence type="ECO:0000259" key="4">
    <source>
        <dbReference type="PROSITE" id="PS50181"/>
    </source>
</evidence>
<feature type="compositionally biased region" description="Polar residues" evidence="3">
    <location>
        <begin position="587"/>
        <end position="602"/>
    </location>
</feature>
<dbReference type="SUPFAM" id="SSF81383">
    <property type="entry name" value="F-box domain"/>
    <property type="match status" value="1"/>
</dbReference>